<dbReference type="SMART" id="SM00450">
    <property type="entry name" value="RHOD"/>
    <property type="match status" value="1"/>
</dbReference>
<evidence type="ECO:0000313" key="3">
    <source>
        <dbReference type="EMBL" id="KAF1836448.1"/>
    </source>
</evidence>
<sequence>MATRRALQLLGARSSASLIGRQTSRSGFFNAARALSAALPSQNASEGRNGSFGKCVEGTSMQQKRWHSRAPEDLKQNKVYQFEDVLHILETPSDSRLLIDVREPHEFDTNSIPTAINLPITSQPDALLLDEQEFHDRFGFAKPPKGKEIVFFCKAGVRGSAAAGIARKAGYTNIGEYRGSWLDWQKRGGPGTKSPPMPEGMGEPKAPITETRPTDRSGEAGEEDLGPQGAVPYPPAPRGIRQ</sequence>
<protein>
    <submittedName>
        <fullName evidence="3">Rhodanese-like protein</fullName>
    </submittedName>
</protein>
<reference evidence="3" key="1">
    <citation type="submission" date="2020-01" db="EMBL/GenBank/DDBJ databases">
        <authorList>
            <consortium name="DOE Joint Genome Institute"/>
            <person name="Haridas S."/>
            <person name="Albert R."/>
            <person name="Binder M."/>
            <person name="Bloem J."/>
            <person name="Labutti K."/>
            <person name="Salamov A."/>
            <person name="Andreopoulos B."/>
            <person name="Baker S.E."/>
            <person name="Barry K."/>
            <person name="Bills G."/>
            <person name="Bluhm B.H."/>
            <person name="Cannon C."/>
            <person name="Castanera R."/>
            <person name="Culley D.E."/>
            <person name="Daum C."/>
            <person name="Ezra D."/>
            <person name="Gonzalez J.B."/>
            <person name="Henrissat B."/>
            <person name="Kuo A."/>
            <person name="Liang C."/>
            <person name="Lipzen A."/>
            <person name="Lutzoni F."/>
            <person name="Magnuson J."/>
            <person name="Mondo S."/>
            <person name="Nolan M."/>
            <person name="Ohm R."/>
            <person name="Pangilinan J."/>
            <person name="Park H.-J."/>
            <person name="Ramirez L."/>
            <person name="Alfaro M."/>
            <person name="Sun H."/>
            <person name="Tritt A."/>
            <person name="Yoshinaga Y."/>
            <person name="Zwiers L.-H."/>
            <person name="Turgeon B.G."/>
            <person name="Goodwin S.B."/>
            <person name="Spatafora J.W."/>
            <person name="Crous P.W."/>
            <person name="Grigoriev I.V."/>
        </authorList>
    </citation>
    <scope>NUCLEOTIDE SEQUENCE</scope>
    <source>
        <strain evidence="3">P77</strain>
    </source>
</reference>
<feature type="domain" description="Rhodanese" evidence="2">
    <location>
        <begin position="92"/>
        <end position="193"/>
    </location>
</feature>
<dbReference type="PROSITE" id="PS50206">
    <property type="entry name" value="RHODANESE_3"/>
    <property type="match status" value="1"/>
</dbReference>
<name>A0A6A5KH43_9PLEO</name>
<dbReference type="Gene3D" id="3.40.250.10">
    <property type="entry name" value="Rhodanese-like domain"/>
    <property type="match status" value="1"/>
</dbReference>
<dbReference type="SUPFAM" id="SSF52821">
    <property type="entry name" value="Rhodanese/Cell cycle control phosphatase"/>
    <property type="match status" value="1"/>
</dbReference>
<dbReference type="InterPro" id="IPR036873">
    <property type="entry name" value="Rhodanese-like_dom_sf"/>
</dbReference>
<dbReference type="PANTHER" id="PTHR44086:SF10">
    <property type="entry name" value="THIOSULFATE SULFURTRANSFERASE_RHODANESE-LIKE DOMAIN-CONTAINING PROTEIN 3"/>
    <property type="match status" value="1"/>
</dbReference>
<dbReference type="GO" id="GO:0005739">
    <property type="term" value="C:mitochondrion"/>
    <property type="evidence" value="ECO:0007669"/>
    <property type="project" value="TreeGrafter"/>
</dbReference>
<dbReference type="OrthoDB" id="566238at2759"/>
<dbReference type="CDD" id="cd01519">
    <property type="entry name" value="RHOD_HSP67B2"/>
    <property type="match status" value="1"/>
</dbReference>
<dbReference type="AlphaFoldDB" id="A0A6A5KH43"/>
<evidence type="ECO:0000256" key="1">
    <source>
        <dbReference type="SAM" id="MobiDB-lite"/>
    </source>
</evidence>
<keyword evidence="4" id="KW-1185">Reference proteome</keyword>
<feature type="compositionally biased region" description="Pro residues" evidence="1">
    <location>
        <begin position="232"/>
        <end position="242"/>
    </location>
</feature>
<proteinExistence type="predicted"/>
<dbReference type="EMBL" id="ML975273">
    <property type="protein sequence ID" value="KAF1836448.1"/>
    <property type="molecule type" value="Genomic_DNA"/>
</dbReference>
<dbReference type="Proteomes" id="UP000800040">
    <property type="component" value="Unassembled WGS sequence"/>
</dbReference>
<gene>
    <name evidence="3" type="ORF">BDW02DRAFT_567032</name>
</gene>
<dbReference type="InterPro" id="IPR001763">
    <property type="entry name" value="Rhodanese-like_dom"/>
</dbReference>
<dbReference type="GO" id="GO:0004792">
    <property type="term" value="F:thiosulfate-cyanide sulfurtransferase activity"/>
    <property type="evidence" value="ECO:0007669"/>
    <property type="project" value="TreeGrafter"/>
</dbReference>
<evidence type="ECO:0000313" key="4">
    <source>
        <dbReference type="Proteomes" id="UP000800040"/>
    </source>
</evidence>
<feature type="region of interest" description="Disordered" evidence="1">
    <location>
        <begin position="182"/>
        <end position="242"/>
    </location>
</feature>
<accession>A0A6A5KH43</accession>
<evidence type="ECO:0000259" key="2">
    <source>
        <dbReference type="PROSITE" id="PS50206"/>
    </source>
</evidence>
<dbReference type="Pfam" id="PF00581">
    <property type="entry name" value="Rhodanese"/>
    <property type="match status" value="1"/>
</dbReference>
<organism evidence="3 4">
    <name type="scientific">Decorospora gaudefroyi</name>
    <dbReference type="NCBI Taxonomy" id="184978"/>
    <lineage>
        <taxon>Eukaryota</taxon>
        <taxon>Fungi</taxon>
        <taxon>Dikarya</taxon>
        <taxon>Ascomycota</taxon>
        <taxon>Pezizomycotina</taxon>
        <taxon>Dothideomycetes</taxon>
        <taxon>Pleosporomycetidae</taxon>
        <taxon>Pleosporales</taxon>
        <taxon>Pleosporineae</taxon>
        <taxon>Pleosporaceae</taxon>
        <taxon>Decorospora</taxon>
    </lineage>
</organism>
<dbReference type="PANTHER" id="PTHR44086">
    <property type="entry name" value="THIOSULFATE SULFURTRANSFERASE RDL2, MITOCHONDRIAL-RELATED"/>
    <property type="match status" value="1"/>
</dbReference>